<gene>
    <name evidence="2" type="ORF">KCG44_11215</name>
</gene>
<sequence>MPDFAITCLDKPDAGSLRADTRPAHLEYIATKTDDLIVAGPLLDDADAPMGSLIICAFASREEAETFAAGDPYAKAGLFASVTITPWRQVYPPRS</sequence>
<dbReference type="Proteomes" id="UP000722336">
    <property type="component" value="Unassembled WGS sequence"/>
</dbReference>
<protein>
    <submittedName>
        <fullName evidence="2">YciI family protein</fullName>
    </submittedName>
</protein>
<organism evidence="2 3">
    <name type="scientific">Pacificimonas pallii</name>
    <dbReference type="NCBI Taxonomy" id="2827236"/>
    <lineage>
        <taxon>Bacteria</taxon>
        <taxon>Pseudomonadati</taxon>
        <taxon>Pseudomonadota</taxon>
        <taxon>Alphaproteobacteria</taxon>
        <taxon>Sphingomonadales</taxon>
        <taxon>Sphingosinicellaceae</taxon>
        <taxon>Pacificimonas</taxon>
    </lineage>
</organism>
<proteinExistence type="predicted"/>
<dbReference type="Pfam" id="PF03795">
    <property type="entry name" value="YCII"/>
    <property type="match status" value="1"/>
</dbReference>
<dbReference type="EMBL" id="JAGSPA010000003">
    <property type="protein sequence ID" value="MBV7257354.1"/>
    <property type="molecule type" value="Genomic_DNA"/>
</dbReference>
<evidence type="ECO:0000313" key="3">
    <source>
        <dbReference type="Proteomes" id="UP000722336"/>
    </source>
</evidence>
<reference evidence="2 3" key="1">
    <citation type="submission" date="2021-04" db="EMBL/GenBank/DDBJ databases">
        <authorList>
            <person name="Pira H."/>
            <person name="Risdian C."/>
            <person name="Wink J."/>
        </authorList>
    </citation>
    <scope>NUCLEOTIDE SEQUENCE [LARGE SCALE GENOMIC DNA]</scope>
    <source>
        <strain evidence="2 3">WHA3</strain>
    </source>
</reference>
<feature type="domain" description="YCII-related" evidence="1">
    <location>
        <begin position="4"/>
        <end position="88"/>
    </location>
</feature>
<dbReference type="InterPro" id="IPR051807">
    <property type="entry name" value="Sec-metab_biosynth-assoc"/>
</dbReference>
<comment type="caution">
    <text evidence="2">The sequence shown here is derived from an EMBL/GenBank/DDBJ whole genome shotgun (WGS) entry which is preliminary data.</text>
</comment>
<evidence type="ECO:0000313" key="2">
    <source>
        <dbReference type="EMBL" id="MBV7257354.1"/>
    </source>
</evidence>
<name>A0ABS6SG13_9SPHN</name>
<dbReference type="PANTHER" id="PTHR33606">
    <property type="entry name" value="PROTEIN YCII"/>
    <property type="match status" value="1"/>
</dbReference>
<evidence type="ECO:0000259" key="1">
    <source>
        <dbReference type="Pfam" id="PF03795"/>
    </source>
</evidence>
<dbReference type="RefSeq" id="WP_218446169.1">
    <property type="nucleotide sequence ID" value="NZ_JAGSPA010000003.1"/>
</dbReference>
<dbReference type="InterPro" id="IPR005545">
    <property type="entry name" value="YCII"/>
</dbReference>
<accession>A0ABS6SG13</accession>
<dbReference type="PANTHER" id="PTHR33606:SF3">
    <property type="entry name" value="PROTEIN YCII"/>
    <property type="match status" value="1"/>
</dbReference>
<keyword evidence="3" id="KW-1185">Reference proteome</keyword>